<dbReference type="EMBL" id="CM003530">
    <property type="protein sequence ID" value="RCV18382.1"/>
    <property type="molecule type" value="Genomic_DNA"/>
</dbReference>
<accession>A0A368QKG6</accession>
<evidence type="ECO:0000313" key="2">
    <source>
        <dbReference type="EMBL" id="RCV18382.1"/>
    </source>
</evidence>
<sequence>MNEGPSSISAASCTRRSFDRIAAARVLPAALLHLPRRLASTRRLALSPSPPLPFPTGNPHPSTPYSSNRRTSKAINGAGRSLCLLAPQLPPSAYKIERPSSDAAAATFAPAPAAAPPSSTARILFLSAAATRTNSGHRHSGRRRPAPAPWPGAPPPLQPAPFAPPGPAASRRQELFPTVNRMK</sequence>
<reference evidence="2" key="1">
    <citation type="journal article" date="2012" name="Nat. Biotechnol.">
        <title>Reference genome sequence of the model plant Setaria.</title>
        <authorList>
            <person name="Bennetzen J.L."/>
            <person name="Schmutz J."/>
            <person name="Wang H."/>
            <person name="Percifield R."/>
            <person name="Hawkins J."/>
            <person name="Pontaroli A.C."/>
            <person name="Estep M."/>
            <person name="Feng L."/>
            <person name="Vaughn J.N."/>
            <person name="Grimwood J."/>
            <person name="Jenkins J."/>
            <person name="Barry K."/>
            <person name="Lindquist E."/>
            <person name="Hellsten U."/>
            <person name="Deshpande S."/>
            <person name="Wang X."/>
            <person name="Wu X."/>
            <person name="Mitros T."/>
            <person name="Triplett J."/>
            <person name="Yang X."/>
            <person name="Ye C.Y."/>
            <person name="Mauro-Herrera M."/>
            <person name="Wang L."/>
            <person name="Li P."/>
            <person name="Sharma M."/>
            <person name="Sharma R."/>
            <person name="Ronald P.C."/>
            <person name="Panaud O."/>
            <person name="Kellogg E.A."/>
            <person name="Brutnell T.P."/>
            <person name="Doust A.N."/>
            <person name="Tuskan G.A."/>
            <person name="Rokhsar D."/>
            <person name="Devos K.M."/>
        </authorList>
    </citation>
    <scope>NUCLEOTIDE SEQUENCE [LARGE SCALE GENOMIC DNA]</scope>
    <source>
        <strain evidence="2">Yugu1</strain>
    </source>
</reference>
<feature type="region of interest" description="Disordered" evidence="1">
    <location>
        <begin position="45"/>
        <end position="72"/>
    </location>
</feature>
<protein>
    <submittedName>
        <fullName evidence="2">Uncharacterized protein</fullName>
    </submittedName>
</protein>
<name>A0A368QKG6_SETIT</name>
<feature type="compositionally biased region" description="Basic residues" evidence="1">
    <location>
        <begin position="135"/>
        <end position="145"/>
    </location>
</feature>
<feature type="compositionally biased region" description="Pro residues" evidence="1">
    <location>
        <begin position="146"/>
        <end position="167"/>
    </location>
</feature>
<evidence type="ECO:0000256" key="1">
    <source>
        <dbReference type="SAM" id="MobiDB-lite"/>
    </source>
</evidence>
<feature type="region of interest" description="Disordered" evidence="1">
    <location>
        <begin position="128"/>
        <end position="183"/>
    </location>
</feature>
<organism evidence="2">
    <name type="scientific">Setaria italica</name>
    <name type="common">Foxtail millet</name>
    <name type="synonym">Panicum italicum</name>
    <dbReference type="NCBI Taxonomy" id="4555"/>
    <lineage>
        <taxon>Eukaryota</taxon>
        <taxon>Viridiplantae</taxon>
        <taxon>Streptophyta</taxon>
        <taxon>Embryophyta</taxon>
        <taxon>Tracheophyta</taxon>
        <taxon>Spermatophyta</taxon>
        <taxon>Magnoliopsida</taxon>
        <taxon>Liliopsida</taxon>
        <taxon>Poales</taxon>
        <taxon>Poaceae</taxon>
        <taxon>PACMAD clade</taxon>
        <taxon>Panicoideae</taxon>
        <taxon>Panicodae</taxon>
        <taxon>Paniceae</taxon>
        <taxon>Cenchrinae</taxon>
        <taxon>Setaria</taxon>
    </lineage>
</organism>
<dbReference type="AlphaFoldDB" id="A0A368QKG6"/>
<feature type="compositionally biased region" description="Pro residues" evidence="1">
    <location>
        <begin position="48"/>
        <end position="62"/>
    </location>
</feature>
<gene>
    <name evidence="2" type="ORF">SETIT_3G296800v2</name>
</gene>
<proteinExistence type="predicted"/>
<reference evidence="2" key="2">
    <citation type="submission" date="2015-07" db="EMBL/GenBank/DDBJ databases">
        <authorList>
            <person name="Noorani M."/>
        </authorList>
    </citation>
    <scope>NUCLEOTIDE SEQUENCE</scope>
    <source>
        <strain evidence="2">Yugu1</strain>
    </source>
</reference>